<evidence type="ECO:0000256" key="3">
    <source>
        <dbReference type="ARBA" id="ARBA00022729"/>
    </source>
</evidence>
<name>A0A922CG39_MANSE</name>
<dbReference type="InterPro" id="IPR022353">
    <property type="entry name" value="Insulin_CS"/>
</dbReference>
<keyword evidence="4" id="KW-0812">Transmembrane</keyword>
<keyword evidence="4" id="KW-1133">Transmembrane helix</keyword>
<evidence type="ECO:0000256" key="2">
    <source>
        <dbReference type="ARBA" id="ARBA00022685"/>
    </source>
</evidence>
<evidence type="ECO:0000259" key="5">
    <source>
        <dbReference type="Pfam" id="PF00049"/>
    </source>
</evidence>
<comment type="caution">
    <text evidence="6">The sequence shown here is derived from an EMBL/GenBank/DDBJ whole genome shotgun (WGS) entry which is preliminary data.</text>
</comment>
<dbReference type="EMBL" id="JH668309">
    <property type="protein sequence ID" value="KAG6444213.1"/>
    <property type="molecule type" value="Genomic_DNA"/>
</dbReference>
<evidence type="ECO:0000313" key="7">
    <source>
        <dbReference type="Proteomes" id="UP000791440"/>
    </source>
</evidence>
<comment type="similarity">
    <text evidence="1">Belongs to the insulin family.</text>
</comment>
<feature type="transmembrane region" description="Helical" evidence="4">
    <location>
        <begin position="64"/>
        <end position="83"/>
    </location>
</feature>
<evidence type="ECO:0000256" key="4">
    <source>
        <dbReference type="SAM" id="Phobius"/>
    </source>
</evidence>
<sequence length="191" mass="22134">MAGFNIFCTVVDIRADLKYILASINFFPVSCIQVRPTILISRRVFCCRAADDSLVLSRPSPNALFTWISKLYILIILFGNNWFNVVHGDRVYNINDKVLSCSGWLSTIIYNFCNNHYKIVKRDTSLMIEKMAPKDLQKKTIKHSLLEADRWRRMRRQVANECCLRACTVADIIMYCPNDAKLLQENPDIFD</sequence>
<protein>
    <recommendedName>
        <fullName evidence="5">Insulin-like domain-containing protein</fullName>
    </recommendedName>
</protein>
<dbReference type="Pfam" id="PF00049">
    <property type="entry name" value="Insulin"/>
    <property type="match status" value="1"/>
</dbReference>
<reference evidence="6" key="1">
    <citation type="journal article" date="2016" name="Insect Biochem. Mol. Biol.">
        <title>Multifaceted biological insights from a draft genome sequence of the tobacco hornworm moth, Manduca sexta.</title>
        <authorList>
            <person name="Kanost M.R."/>
            <person name="Arrese E.L."/>
            <person name="Cao X."/>
            <person name="Chen Y.R."/>
            <person name="Chellapilla S."/>
            <person name="Goldsmith M.R."/>
            <person name="Grosse-Wilde E."/>
            <person name="Heckel D.G."/>
            <person name="Herndon N."/>
            <person name="Jiang H."/>
            <person name="Papanicolaou A."/>
            <person name="Qu J."/>
            <person name="Soulages J.L."/>
            <person name="Vogel H."/>
            <person name="Walters J."/>
            <person name="Waterhouse R.M."/>
            <person name="Ahn S.J."/>
            <person name="Almeida F.C."/>
            <person name="An C."/>
            <person name="Aqrawi P."/>
            <person name="Bretschneider A."/>
            <person name="Bryant W.B."/>
            <person name="Bucks S."/>
            <person name="Chao H."/>
            <person name="Chevignon G."/>
            <person name="Christen J.M."/>
            <person name="Clarke D.F."/>
            <person name="Dittmer N.T."/>
            <person name="Ferguson L.C.F."/>
            <person name="Garavelou S."/>
            <person name="Gordon K.H.J."/>
            <person name="Gunaratna R.T."/>
            <person name="Han Y."/>
            <person name="Hauser F."/>
            <person name="He Y."/>
            <person name="Heidel-Fischer H."/>
            <person name="Hirsh A."/>
            <person name="Hu Y."/>
            <person name="Jiang H."/>
            <person name="Kalra D."/>
            <person name="Klinner C."/>
            <person name="Konig C."/>
            <person name="Kovar C."/>
            <person name="Kroll A.R."/>
            <person name="Kuwar S.S."/>
            <person name="Lee S.L."/>
            <person name="Lehman R."/>
            <person name="Li K."/>
            <person name="Li Z."/>
            <person name="Liang H."/>
            <person name="Lovelace S."/>
            <person name="Lu Z."/>
            <person name="Mansfield J.H."/>
            <person name="McCulloch K.J."/>
            <person name="Mathew T."/>
            <person name="Morton B."/>
            <person name="Muzny D.M."/>
            <person name="Neunemann D."/>
            <person name="Ongeri F."/>
            <person name="Pauchet Y."/>
            <person name="Pu L.L."/>
            <person name="Pyrousis I."/>
            <person name="Rao X.J."/>
            <person name="Redding A."/>
            <person name="Roesel C."/>
            <person name="Sanchez-Gracia A."/>
            <person name="Schaack S."/>
            <person name="Shukla A."/>
            <person name="Tetreau G."/>
            <person name="Wang Y."/>
            <person name="Xiong G.H."/>
            <person name="Traut W."/>
            <person name="Walsh T.K."/>
            <person name="Worley K.C."/>
            <person name="Wu D."/>
            <person name="Wu W."/>
            <person name="Wu Y.Q."/>
            <person name="Zhang X."/>
            <person name="Zou Z."/>
            <person name="Zucker H."/>
            <person name="Briscoe A.D."/>
            <person name="Burmester T."/>
            <person name="Clem R.J."/>
            <person name="Feyereisen R."/>
            <person name="Grimmelikhuijzen C.J.P."/>
            <person name="Hamodrakas S.J."/>
            <person name="Hansson B.S."/>
            <person name="Huguet E."/>
            <person name="Jermiin L.S."/>
            <person name="Lan Q."/>
            <person name="Lehman H.K."/>
            <person name="Lorenzen M."/>
            <person name="Merzendorfer H."/>
            <person name="Michalopoulos I."/>
            <person name="Morton D.B."/>
            <person name="Muthukrishnan S."/>
            <person name="Oakeshott J.G."/>
            <person name="Palmer W."/>
            <person name="Park Y."/>
            <person name="Passarelli A.L."/>
            <person name="Rozas J."/>
            <person name="Schwartz L.M."/>
            <person name="Smith W."/>
            <person name="Southgate A."/>
            <person name="Vilcinskas A."/>
            <person name="Vogt R."/>
            <person name="Wang P."/>
            <person name="Werren J."/>
            <person name="Yu X.Q."/>
            <person name="Zhou J.J."/>
            <person name="Brown S.J."/>
            <person name="Scherer S.E."/>
            <person name="Richards S."/>
            <person name="Blissard G.W."/>
        </authorList>
    </citation>
    <scope>NUCLEOTIDE SEQUENCE</scope>
</reference>
<organism evidence="6 7">
    <name type="scientific">Manduca sexta</name>
    <name type="common">Tobacco hawkmoth</name>
    <name type="synonym">Tobacco hornworm</name>
    <dbReference type="NCBI Taxonomy" id="7130"/>
    <lineage>
        <taxon>Eukaryota</taxon>
        <taxon>Metazoa</taxon>
        <taxon>Ecdysozoa</taxon>
        <taxon>Arthropoda</taxon>
        <taxon>Hexapoda</taxon>
        <taxon>Insecta</taxon>
        <taxon>Pterygota</taxon>
        <taxon>Neoptera</taxon>
        <taxon>Endopterygota</taxon>
        <taxon>Lepidoptera</taxon>
        <taxon>Glossata</taxon>
        <taxon>Ditrysia</taxon>
        <taxon>Bombycoidea</taxon>
        <taxon>Sphingidae</taxon>
        <taxon>Sphinginae</taxon>
        <taxon>Sphingini</taxon>
        <taxon>Manduca</taxon>
    </lineage>
</organism>
<gene>
    <name evidence="6" type="ORF">O3G_MSEX003237</name>
</gene>
<dbReference type="InterPro" id="IPR036438">
    <property type="entry name" value="Insulin-like_sf"/>
</dbReference>
<dbReference type="AlphaFoldDB" id="A0A922CG39"/>
<keyword evidence="2" id="KW-0165">Cleavage on pair of basic residues</keyword>
<dbReference type="GO" id="GO:0005576">
    <property type="term" value="C:extracellular region"/>
    <property type="evidence" value="ECO:0007669"/>
    <property type="project" value="InterPro"/>
</dbReference>
<dbReference type="SUPFAM" id="SSF56994">
    <property type="entry name" value="Insulin-like"/>
    <property type="match status" value="1"/>
</dbReference>
<dbReference type="GO" id="GO:0005179">
    <property type="term" value="F:hormone activity"/>
    <property type="evidence" value="ECO:0007669"/>
    <property type="project" value="InterPro"/>
</dbReference>
<keyword evidence="7" id="KW-1185">Reference proteome</keyword>
<accession>A0A922CG39</accession>
<dbReference type="InterPro" id="IPR016179">
    <property type="entry name" value="Insulin-like"/>
</dbReference>
<evidence type="ECO:0000256" key="1">
    <source>
        <dbReference type="ARBA" id="ARBA00009034"/>
    </source>
</evidence>
<dbReference type="Gene3D" id="1.10.100.10">
    <property type="entry name" value="Insulin-like"/>
    <property type="match status" value="1"/>
</dbReference>
<reference evidence="6" key="2">
    <citation type="submission" date="2020-12" db="EMBL/GenBank/DDBJ databases">
        <authorList>
            <person name="Kanost M."/>
        </authorList>
    </citation>
    <scope>NUCLEOTIDE SEQUENCE</scope>
</reference>
<dbReference type="Proteomes" id="UP000791440">
    <property type="component" value="Unassembled WGS sequence"/>
</dbReference>
<keyword evidence="4" id="KW-0472">Membrane</keyword>
<feature type="domain" description="Insulin-like" evidence="5">
    <location>
        <begin position="107"/>
        <end position="176"/>
    </location>
</feature>
<proteinExistence type="inferred from homology"/>
<dbReference type="PROSITE" id="PS00262">
    <property type="entry name" value="INSULIN"/>
    <property type="match status" value="1"/>
</dbReference>
<evidence type="ECO:0000313" key="6">
    <source>
        <dbReference type="EMBL" id="KAG6444213.1"/>
    </source>
</evidence>
<dbReference type="OrthoDB" id="9973665at2759"/>
<keyword evidence="3" id="KW-0732">Signal</keyword>